<dbReference type="PANTHER" id="PTHR45947:SF3">
    <property type="entry name" value="SULFOQUINOVOSYL TRANSFERASE SQD2"/>
    <property type="match status" value="1"/>
</dbReference>
<dbReference type="GO" id="GO:0016758">
    <property type="term" value="F:hexosyltransferase activity"/>
    <property type="evidence" value="ECO:0007669"/>
    <property type="project" value="TreeGrafter"/>
</dbReference>
<sequence length="371" mass="42173">MGKIKVLHIIKSLGRGGAEMLLPETLKVHDTSMFEFHYIYFLPWKNQMVEAIENSGGKVTCFAAKNNIQLIFQYPKIVKYCKENEIQLIHAHLPWAGFVSRLVHRLTKIPTLYTEHNLQERYHFVTRYLNQFSFNSQTLAIGVSEDVTQSIQKKIAPSIQVKTILNGVNTESFKRNTQTEGKDIRQLFQIQNDDFVVGTVAVFRFQKRLDKWLEIMSVAIAKNPKIKGIIVGAGPLEEEFKAKHQELHLEGKVFFAGLQTNVKPYYDAMDVFMMSSSFEGLPIALLEAMSMECAIVSTDAGGIKEVIRSNEDGLIVAVDRWQLLSDSVLALSQDNQKLALYQSNARKRAVDSFSINAMVKELESYYSTYSL</sequence>
<keyword evidence="3" id="KW-0328">Glycosyltransferase</keyword>
<dbReference type="EC" id="2.4.-.-" evidence="3"/>
<name>A0A4V1CC12_9FLAO</name>
<dbReference type="EMBL" id="CP038810">
    <property type="protein sequence ID" value="QBZ97874.1"/>
    <property type="molecule type" value="Genomic_DNA"/>
</dbReference>
<feature type="domain" description="Glycosyltransferase subfamily 4-like N-terminal" evidence="2">
    <location>
        <begin position="57"/>
        <end position="171"/>
    </location>
</feature>
<dbReference type="Proteomes" id="UP000296862">
    <property type="component" value="Chromosome"/>
</dbReference>
<dbReference type="OrthoDB" id="7560678at2"/>
<protein>
    <submittedName>
        <fullName evidence="3">Glycosyltransferase EpsD</fullName>
        <ecNumber evidence="3">2.4.-.-</ecNumber>
    </submittedName>
</protein>
<dbReference type="Pfam" id="PF00534">
    <property type="entry name" value="Glycos_transf_1"/>
    <property type="match status" value="1"/>
</dbReference>
<evidence type="ECO:0000313" key="3">
    <source>
        <dbReference type="EMBL" id="QBZ97874.1"/>
    </source>
</evidence>
<dbReference type="SUPFAM" id="SSF53756">
    <property type="entry name" value="UDP-Glycosyltransferase/glycogen phosphorylase"/>
    <property type="match status" value="1"/>
</dbReference>
<gene>
    <name evidence="3" type="primary">epsD</name>
    <name evidence="3" type="ORF">GS03_01372</name>
</gene>
<dbReference type="PANTHER" id="PTHR45947">
    <property type="entry name" value="SULFOQUINOVOSYL TRANSFERASE SQD2"/>
    <property type="match status" value="1"/>
</dbReference>
<dbReference type="InterPro" id="IPR001296">
    <property type="entry name" value="Glyco_trans_1"/>
</dbReference>
<accession>A0A4V1CC12</accession>
<evidence type="ECO:0000313" key="4">
    <source>
        <dbReference type="Proteomes" id="UP000296862"/>
    </source>
</evidence>
<keyword evidence="3" id="KW-0808">Transferase</keyword>
<dbReference type="InterPro" id="IPR028098">
    <property type="entry name" value="Glyco_trans_4-like_N"/>
</dbReference>
<dbReference type="Pfam" id="PF13439">
    <property type="entry name" value="Glyco_transf_4"/>
    <property type="match status" value="1"/>
</dbReference>
<keyword evidence="4" id="KW-1185">Reference proteome</keyword>
<evidence type="ECO:0000259" key="2">
    <source>
        <dbReference type="Pfam" id="PF13439"/>
    </source>
</evidence>
<feature type="domain" description="Glycosyl transferase family 1" evidence="1">
    <location>
        <begin position="184"/>
        <end position="348"/>
    </location>
</feature>
<organism evidence="3 4">
    <name type="scientific">Flavobacterium sangjuense</name>
    <dbReference type="NCBI Taxonomy" id="2518177"/>
    <lineage>
        <taxon>Bacteria</taxon>
        <taxon>Pseudomonadati</taxon>
        <taxon>Bacteroidota</taxon>
        <taxon>Flavobacteriia</taxon>
        <taxon>Flavobacteriales</taxon>
        <taxon>Flavobacteriaceae</taxon>
        <taxon>Flavobacterium</taxon>
    </lineage>
</organism>
<proteinExistence type="predicted"/>
<evidence type="ECO:0000259" key="1">
    <source>
        <dbReference type="Pfam" id="PF00534"/>
    </source>
</evidence>
<reference evidence="3 4" key="1">
    <citation type="submission" date="2019-04" db="EMBL/GenBank/DDBJ databases">
        <title>Flavobacterium sp. GS03.</title>
        <authorList>
            <person name="Kim H."/>
        </authorList>
    </citation>
    <scope>NUCLEOTIDE SEQUENCE [LARGE SCALE GENOMIC DNA]</scope>
    <source>
        <strain evidence="3 4">GS03</strain>
    </source>
</reference>
<dbReference type="KEGG" id="fsn:GS03_01372"/>
<dbReference type="AlphaFoldDB" id="A0A4V1CC12"/>
<dbReference type="InterPro" id="IPR050194">
    <property type="entry name" value="Glycosyltransferase_grp1"/>
</dbReference>
<dbReference type="Gene3D" id="3.40.50.2000">
    <property type="entry name" value="Glycogen Phosphorylase B"/>
    <property type="match status" value="2"/>
</dbReference>
<dbReference type="RefSeq" id="WP_136151808.1">
    <property type="nucleotide sequence ID" value="NZ_CP038810.1"/>
</dbReference>